<feature type="compositionally biased region" description="Polar residues" evidence="1">
    <location>
        <begin position="111"/>
        <end position="124"/>
    </location>
</feature>
<protein>
    <recommendedName>
        <fullName evidence="4">Xylulose kinase-1</fullName>
    </recommendedName>
</protein>
<feature type="region of interest" description="Disordered" evidence="1">
    <location>
        <begin position="497"/>
        <end position="572"/>
    </location>
</feature>
<evidence type="ECO:0000313" key="3">
    <source>
        <dbReference type="Proteomes" id="UP001151760"/>
    </source>
</evidence>
<sequence>MAALVSCPKHNMVACLEKTERNAQFHEIVDFLTRSSIYYSLTVSPTVSTSLIEQFWNTATSKTVNDVSYIKAKVAGKTVSISEASIRRDILFNDVNGIDLVDEGEGDQPPVTESSYRPDTTQDPRVNLEGTHGSKGDQVQSSNDRPHLGGNTSERAEGGLNLQATEILKLNTRIKKLEKKCKPSISHHKAWLRSVSRLSRTKKLGKKESVSKQGRKNAKPRPTLDAFDDLDADLTHGMDYMETEEAVNEGRQSNETEELNLDVDTEVITKDKGSGKKGGSTVSTATPEVDTVRPEVDTARPEVDTARPDVDATRPVRSITILKPLPSIDPKDKGKGILVEEEPVKIKRKDQGIDQIERDEELAHKLHEEELDEIARIQEEKAAQEEASRVAIMEMFDEVQAGIDADALFAAKLQQEEREEYTIEERAKFLAETIAAQRKFRAAQRAAEIRSRPPTKSQLRNLMMTYLKNMGGYKHSQLKAKTFEEIQAMYERQKKRIDDFKPMDSDDAVKDSKKAAGEDTSKKEEVLKEPDSTKIESMNKEDAGERVSDVSKKRKGGPRMKRMSKRKKTESNLEEEDDLKTFLKIIPDKEGIIDYEVLEKRFPIINWESKFYHYDRHGAEDLLELYNLVMQRFETITPEGVDLVLWGDLRTMFDSNAEDELWQNQERWNIKTWNLYENYGVHTLTLEDDTEIYMLAERKYPLTKETLERMMSLKLIDESASKSAYNLLRFIQKQIDEY</sequence>
<feature type="region of interest" description="Disordered" evidence="1">
    <location>
        <begin position="101"/>
        <end position="160"/>
    </location>
</feature>
<name>A0ABQ4WD45_9ASTR</name>
<dbReference type="Proteomes" id="UP001151760">
    <property type="component" value="Unassembled WGS sequence"/>
</dbReference>
<accession>A0ABQ4WD45</accession>
<comment type="caution">
    <text evidence="2">The sequence shown here is derived from an EMBL/GenBank/DDBJ whole genome shotgun (WGS) entry which is preliminary data.</text>
</comment>
<feature type="compositionally biased region" description="Basic residues" evidence="1">
    <location>
        <begin position="552"/>
        <end position="568"/>
    </location>
</feature>
<organism evidence="2 3">
    <name type="scientific">Tanacetum coccineum</name>
    <dbReference type="NCBI Taxonomy" id="301880"/>
    <lineage>
        <taxon>Eukaryota</taxon>
        <taxon>Viridiplantae</taxon>
        <taxon>Streptophyta</taxon>
        <taxon>Embryophyta</taxon>
        <taxon>Tracheophyta</taxon>
        <taxon>Spermatophyta</taxon>
        <taxon>Magnoliopsida</taxon>
        <taxon>eudicotyledons</taxon>
        <taxon>Gunneridae</taxon>
        <taxon>Pentapetalae</taxon>
        <taxon>asterids</taxon>
        <taxon>campanulids</taxon>
        <taxon>Asterales</taxon>
        <taxon>Asteraceae</taxon>
        <taxon>Asteroideae</taxon>
        <taxon>Anthemideae</taxon>
        <taxon>Anthemidinae</taxon>
        <taxon>Tanacetum</taxon>
    </lineage>
</organism>
<evidence type="ECO:0000313" key="2">
    <source>
        <dbReference type="EMBL" id="GJS50795.1"/>
    </source>
</evidence>
<gene>
    <name evidence="2" type="ORF">Tco_0624157</name>
</gene>
<feature type="non-terminal residue" evidence="2">
    <location>
        <position position="738"/>
    </location>
</feature>
<reference evidence="2" key="1">
    <citation type="journal article" date="2022" name="Int. J. Mol. Sci.">
        <title>Draft Genome of Tanacetum Coccineum: Genomic Comparison of Closely Related Tanacetum-Family Plants.</title>
        <authorList>
            <person name="Yamashiro T."/>
            <person name="Shiraishi A."/>
            <person name="Nakayama K."/>
            <person name="Satake H."/>
        </authorList>
    </citation>
    <scope>NUCLEOTIDE SEQUENCE</scope>
</reference>
<feature type="compositionally biased region" description="Basic and acidic residues" evidence="1">
    <location>
        <begin position="497"/>
        <end position="551"/>
    </location>
</feature>
<evidence type="ECO:0000256" key="1">
    <source>
        <dbReference type="SAM" id="MobiDB-lite"/>
    </source>
</evidence>
<evidence type="ECO:0008006" key="4">
    <source>
        <dbReference type="Google" id="ProtNLM"/>
    </source>
</evidence>
<proteinExistence type="predicted"/>
<dbReference type="EMBL" id="BQNB010008541">
    <property type="protein sequence ID" value="GJS50795.1"/>
    <property type="molecule type" value="Genomic_DNA"/>
</dbReference>
<keyword evidence="3" id="KW-1185">Reference proteome</keyword>
<reference evidence="2" key="2">
    <citation type="submission" date="2022-01" db="EMBL/GenBank/DDBJ databases">
        <authorList>
            <person name="Yamashiro T."/>
            <person name="Shiraishi A."/>
            <person name="Satake H."/>
            <person name="Nakayama K."/>
        </authorList>
    </citation>
    <scope>NUCLEOTIDE SEQUENCE</scope>
</reference>
<feature type="region of interest" description="Disordered" evidence="1">
    <location>
        <begin position="197"/>
        <end position="228"/>
    </location>
</feature>